<evidence type="ECO:0000256" key="4">
    <source>
        <dbReference type="ARBA" id="ARBA00023163"/>
    </source>
</evidence>
<feature type="region of interest" description="Disordered" evidence="6">
    <location>
        <begin position="255"/>
        <end position="287"/>
    </location>
</feature>
<evidence type="ECO:0000256" key="5">
    <source>
        <dbReference type="ARBA" id="ARBA00023242"/>
    </source>
</evidence>
<dbReference type="InterPro" id="IPR045843">
    <property type="entry name" value="IND-like"/>
</dbReference>
<reference evidence="8 9" key="1">
    <citation type="submission" date="2017-09" db="EMBL/GenBank/DDBJ databases">
        <authorList>
            <consortium name="International Durum Wheat Genome Sequencing Consortium (IDWGSC)"/>
            <person name="Milanesi L."/>
        </authorList>
    </citation>
    <scope>NUCLEOTIDE SEQUENCE [LARGE SCALE GENOMIC DNA]</scope>
    <source>
        <strain evidence="9">cv. Svevo</strain>
    </source>
</reference>
<dbReference type="InterPro" id="IPR036638">
    <property type="entry name" value="HLH_DNA-bd_sf"/>
</dbReference>
<dbReference type="SMART" id="SM00353">
    <property type="entry name" value="HLH"/>
    <property type="match status" value="1"/>
</dbReference>
<organism evidence="8 9">
    <name type="scientific">Triticum turgidum subsp. durum</name>
    <name type="common">Durum wheat</name>
    <name type="synonym">Triticum durum</name>
    <dbReference type="NCBI Taxonomy" id="4567"/>
    <lineage>
        <taxon>Eukaryota</taxon>
        <taxon>Viridiplantae</taxon>
        <taxon>Streptophyta</taxon>
        <taxon>Embryophyta</taxon>
        <taxon>Tracheophyta</taxon>
        <taxon>Spermatophyta</taxon>
        <taxon>Magnoliopsida</taxon>
        <taxon>Liliopsida</taxon>
        <taxon>Poales</taxon>
        <taxon>Poaceae</taxon>
        <taxon>BOP clade</taxon>
        <taxon>Pooideae</taxon>
        <taxon>Triticodae</taxon>
        <taxon>Triticeae</taxon>
        <taxon>Triticinae</taxon>
        <taxon>Triticum</taxon>
    </lineage>
</organism>
<dbReference type="Pfam" id="PF00010">
    <property type="entry name" value="HLH"/>
    <property type="match status" value="1"/>
</dbReference>
<dbReference type="AlphaFoldDB" id="A0A9R0R3W9"/>
<evidence type="ECO:0000259" key="7">
    <source>
        <dbReference type="PROSITE" id="PS50888"/>
    </source>
</evidence>
<dbReference type="Gramene" id="TRITD1Bv1G195110.1">
    <property type="protein sequence ID" value="TRITD1Bv1G195110.1"/>
    <property type="gene ID" value="TRITD1Bv1G195110"/>
</dbReference>
<gene>
    <name evidence="8" type="ORF">TRITD_1Bv1G195110</name>
</gene>
<dbReference type="InterPro" id="IPR011598">
    <property type="entry name" value="bHLH_dom"/>
</dbReference>
<evidence type="ECO:0000256" key="1">
    <source>
        <dbReference type="ARBA" id="ARBA00004123"/>
    </source>
</evidence>
<evidence type="ECO:0000256" key="3">
    <source>
        <dbReference type="ARBA" id="ARBA00023015"/>
    </source>
</evidence>
<keyword evidence="3" id="KW-0805">Transcription regulation</keyword>
<dbReference type="GO" id="GO:0003700">
    <property type="term" value="F:DNA-binding transcription factor activity"/>
    <property type="evidence" value="ECO:0007669"/>
    <property type="project" value="InterPro"/>
</dbReference>
<dbReference type="GO" id="GO:0046983">
    <property type="term" value="F:protein dimerization activity"/>
    <property type="evidence" value="ECO:0007669"/>
    <property type="project" value="InterPro"/>
</dbReference>
<name>A0A9R0R3W9_TRITD</name>
<keyword evidence="5" id="KW-0539">Nucleus</keyword>
<evidence type="ECO:0000313" key="9">
    <source>
        <dbReference type="Proteomes" id="UP000324705"/>
    </source>
</evidence>
<dbReference type="PANTHER" id="PTHR45914">
    <property type="entry name" value="TRANSCRIPTION FACTOR HEC3-RELATED"/>
    <property type="match status" value="1"/>
</dbReference>
<dbReference type="OMA" id="WGTNRAP"/>
<dbReference type="PANTHER" id="PTHR45914:SF40">
    <property type="entry name" value="TRANSCRIPTION FACTOR LATE FLOWERING"/>
    <property type="match status" value="1"/>
</dbReference>
<dbReference type="SUPFAM" id="SSF47459">
    <property type="entry name" value="HLH, helix-loop-helix DNA-binding domain"/>
    <property type="match status" value="1"/>
</dbReference>
<protein>
    <recommendedName>
        <fullName evidence="7">BHLH domain-containing protein</fullName>
    </recommendedName>
</protein>
<proteinExistence type="inferred from homology"/>
<feature type="region of interest" description="Disordered" evidence="6">
    <location>
        <begin position="208"/>
        <end position="228"/>
    </location>
</feature>
<sequence length="395" mass="40971">MDAFGWSTQPPVTTVPSCPSDDALLAAFLGAGSFEELRSAGAGDGTVSSDAYHGGLDLPPCQNDLSLLRCQDGVALPGPGHGDTPSNVFLDSAGCFLPAIAGQHDGLHDRFAFVPDDPAHAAGSNTAFSGYSTTTGGGGGGNVSSGESNTYGGGGHDTEVASPPCAVSRRAQQISQVAPPPTKGNKMPEKLPAAAATTVEARERWGTNRAPAPTTSITFGNSGGRRGYEPDTEAIAQVKEMIYRAAAMRPLPSLTDAAAGETPHEPSSSKPRRRKNVRISSDPQTVAARLRREKVSERLRALQRLVPGGSKMDTASMLDEAASYLKFLKSQVAALESLGGGGAGGDDDGRYSSVQRYTGRNFNPSSRGIGGTVLSFGRDGVAGYVRSSRNMNMQL</sequence>
<comment type="subcellular location">
    <subcellularLocation>
        <location evidence="1">Nucleus</location>
    </subcellularLocation>
</comment>
<dbReference type="CDD" id="cd11454">
    <property type="entry name" value="bHLH_AtIND_like"/>
    <property type="match status" value="1"/>
</dbReference>
<evidence type="ECO:0000256" key="6">
    <source>
        <dbReference type="SAM" id="MobiDB-lite"/>
    </source>
</evidence>
<dbReference type="GO" id="GO:0005634">
    <property type="term" value="C:nucleus"/>
    <property type="evidence" value="ECO:0007669"/>
    <property type="project" value="UniProtKB-SubCell"/>
</dbReference>
<dbReference type="Proteomes" id="UP000324705">
    <property type="component" value="Chromosome 1B"/>
</dbReference>
<keyword evidence="9" id="KW-1185">Reference proteome</keyword>
<feature type="region of interest" description="Disordered" evidence="6">
    <location>
        <begin position="170"/>
        <end position="189"/>
    </location>
</feature>
<feature type="region of interest" description="Disordered" evidence="6">
    <location>
        <begin position="135"/>
        <end position="162"/>
    </location>
</feature>
<dbReference type="GO" id="GO:0048587">
    <property type="term" value="P:regulation of short-day photoperiodism, flowering"/>
    <property type="evidence" value="ECO:0007669"/>
    <property type="project" value="EnsemblPlants"/>
</dbReference>
<comment type="similarity">
    <text evidence="2">Belongs to the bHLH protein family.</text>
</comment>
<evidence type="ECO:0000313" key="8">
    <source>
        <dbReference type="EMBL" id="VAH21853.1"/>
    </source>
</evidence>
<evidence type="ECO:0000256" key="2">
    <source>
        <dbReference type="ARBA" id="ARBA00005510"/>
    </source>
</evidence>
<dbReference type="Gene3D" id="4.10.280.10">
    <property type="entry name" value="Helix-loop-helix DNA-binding domain"/>
    <property type="match status" value="1"/>
</dbReference>
<dbReference type="PROSITE" id="PS50888">
    <property type="entry name" value="BHLH"/>
    <property type="match status" value="1"/>
</dbReference>
<keyword evidence="4" id="KW-0804">Transcription</keyword>
<dbReference type="GO" id="GO:0048586">
    <property type="term" value="P:regulation of long-day photoperiodism, flowering"/>
    <property type="evidence" value="ECO:0007669"/>
    <property type="project" value="EnsemblPlants"/>
</dbReference>
<dbReference type="EMBL" id="LT934112">
    <property type="protein sequence ID" value="VAH21853.1"/>
    <property type="molecule type" value="Genomic_DNA"/>
</dbReference>
<accession>A0A9R0R3W9</accession>
<feature type="domain" description="BHLH" evidence="7">
    <location>
        <begin position="279"/>
        <end position="328"/>
    </location>
</feature>